<proteinExistence type="evidence at protein level"/>
<keyword id="KW-0903">Direct protein sequencing</keyword>
<organism>
    <name type="scientific">Pisum sativum</name>
    <name type="common">Garden pea</name>
    <name type="synonym">Lathyrus oleraceus</name>
    <dbReference type="NCBI Taxonomy" id="3888"/>
    <lineage>
        <taxon>Eukaryota</taxon>
        <taxon>Viridiplantae</taxon>
        <taxon>Streptophyta</taxon>
        <taxon>Embryophyta</taxon>
        <taxon>Tracheophyta</taxon>
        <taxon>Spermatophyta</taxon>
        <taxon>Magnoliopsida</taxon>
        <taxon>eudicotyledons</taxon>
        <taxon>Gunneridae</taxon>
        <taxon>Pentapetalae</taxon>
        <taxon>rosids</taxon>
        <taxon>fabids</taxon>
        <taxon>Fabales</taxon>
        <taxon>Fabaceae</taxon>
        <taxon>Papilionoideae</taxon>
        <taxon>50 kb inversion clade</taxon>
        <taxon>NPAAA clade</taxon>
        <taxon>Hologalegina</taxon>
        <taxon>IRL clade</taxon>
        <taxon>Fabeae</taxon>
        <taxon>Lathyrus</taxon>
    </lineage>
</organism>
<protein>
    <submittedName>
        <fullName>28 kDa single-stranded nucleic-acid-specific acidic protein</fullName>
    </submittedName>
</protein>
<accession>Q9T2K3</accession>
<name>Q9T2K3_PEA</name>
<reference key="1">
    <citation type="journal article" date="1993" name="Eur. J. Biochem.">
        <title>Purification and characterization of ribonucleoproteins from pea chloroplasts.</title>
        <authorList>
            <person name="Subbaiah C.C."/>
            <person name="Tewari K.K."/>
        </authorList>
    </citation>
    <scope>PROTEIN SEQUENCE</scope>
</reference>
<dbReference type="AlphaFoldDB" id="Q9T2K3"/>
<sequence>VAQGSVVAIDDEEKAVI</sequence>
<geneLocation type="chloroplast"/>
<dbReference type="PIR" id="S28839">
    <property type="entry name" value="S28839"/>
</dbReference>